<evidence type="ECO:0000313" key="3">
    <source>
        <dbReference type="Proteomes" id="UP000275846"/>
    </source>
</evidence>
<dbReference type="EMBL" id="UYSU01045754">
    <property type="protein sequence ID" value="VDM05324.1"/>
    <property type="molecule type" value="Genomic_DNA"/>
</dbReference>
<proteinExistence type="predicted"/>
<reference evidence="4" key="1">
    <citation type="submission" date="2016-06" db="UniProtKB">
        <authorList>
            <consortium name="WormBaseParasite"/>
        </authorList>
    </citation>
    <scope>IDENTIFICATION</scope>
</reference>
<organism evidence="4">
    <name type="scientific">Schistocephalus solidus</name>
    <name type="common">Tapeworm</name>
    <dbReference type="NCBI Taxonomy" id="70667"/>
    <lineage>
        <taxon>Eukaryota</taxon>
        <taxon>Metazoa</taxon>
        <taxon>Spiralia</taxon>
        <taxon>Lophotrochozoa</taxon>
        <taxon>Platyhelminthes</taxon>
        <taxon>Cestoda</taxon>
        <taxon>Eucestoda</taxon>
        <taxon>Diphyllobothriidea</taxon>
        <taxon>Diphyllobothriidae</taxon>
        <taxon>Schistocephalus</taxon>
    </lineage>
</organism>
<dbReference type="OrthoDB" id="425681at2759"/>
<protein>
    <submittedName>
        <fullName evidence="2 4">Uncharacterized protein</fullName>
    </submittedName>
</protein>
<dbReference type="Proteomes" id="UP000275846">
    <property type="component" value="Unassembled WGS sequence"/>
</dbReference>
<feature type="compositionally biased region" description="Basic and acidic residues" evidence="1">
    <location>
        <begin position="109"/>
        <end position="124"/>
    </location>
</feature>
<gene>
    <name evidence="2" type="ORF">SSLN_LOCUS18938</name>
</gene>
<dbReference type="WBParaSite" id="SSLN_0001965801-mRNA-1">
    <property type="protein sequence ID" value="SSLN_0001965801-mRNA-1"/>
    <property type="gene ID" value="SSLN_0001965801"/>
</dbReference>
<evidence type="ECO:0000313" key="4">
    <source>
        <dbReference type="WBParaSite" id="SSLN_0001965801-mRNA-1"/>
    </source>
</evidence>
<accession>A0A183TR40</accession>
<reference evidence="2 3" key="2">
    <citation type="submission" date="2018-11" db="EMBL/GenBank/DDBJ databases">
        <authorList>
            <consortium name="Pathogen Informatics"/>
        </authorList>
    </citation>
    <scope>NUCLEOTIDE SEQUENCE [LARGE SCALE GENOMIC DNA]</scope>
    <source>
        <strain evidence="2 3">NST_G2</strain>
    </source>
</reference>
<feature type="region of interest" description="Disordered" evidence="1">
    <location>
        <begin position="93"/>
        <end position="134"/>
    </location>
</feature>
<name>A0A183TR40_SCHSO</name>
<sequence length="325" mass="35494">MRFDNSGFCSENAGRYGLNSVISLSNWFPDGLGVTEEAVVALNTIVPRQVPGISVFPQGSSPVDETSLCEDVQGSCLDDTPLRSGDLDRLLEPSQEAESLPSPLPPQDTKAEMARQDTRHESLGADRNPQHPRHAEASVTVMERPPDVATGAHRQRVQKRRYKDTLKKSLKQLQINPATWEDLTQDRPALRRSVKTGSAIHEANRITTAKAKRAARKSPAPRTDIVDAQALSTCPRCQRIFHARISLSANPLSDCPTLTPGITYITHTIIETKSIYSSPVTTTTATTTAFAFTTTTSTISDEDSLLNCPQCECTFTSHIGLVVNL</sequence>
<keyword evidence="3" id="KW-1185">Reference proteome</keyword>
<evidence type="ECO:0000256" key="1">
    <source>
        <dbReference type="SAM" id="MobiDB-lite"/>
    </source>
</evidence>
<dbReference type="AlphaFoldDB" id="A0A183TR40"/>
<evidence type="ECO:0000313" key="2">
    <source>
        <dbReference type="EMBL" id="VDM05324.1"/>
    </source>
</evidence>